<dbReference type="SUPFAM" id="SSF55785">
    <property type="entry name" value="PYP-like sensor domain (PAS domain)"/>
    <property type="match status" value="1"/>
</dbReference>
<dbReference type="GO" id="GO:0000155">
    <property type="term" value="F:phosphorelay sensor kinase activity"/>
    <property type="evidence" value="ECO:0007669"/>
    <property type="project" value="InterPro"/>
</dbReference>
<comment type="catalytic activity">
    <reaction evidence="1">
        <text>ATP + protein L-histidine = ADP + protein N-phospho-L-histidine.</text>
        <dbReference type="EC" id="2.7.13.3"/>
    </reaction>
</comment>
<dbReference type="SUPFAM" id="SSF47384">
    <property type="entry name" value="Homodimeric domain of signal transducing histidine kinase"/>
    <property type="match status" value="1"/>
</dbReference>
<evidence type="ECO:0000313" key="10">
    <source>
        <dbReference type="EMBL" id="QDH21535.1"/>
    </source>
</evidence>
<dbReference type="OrthoDB" id="9759607at2"/>
<keyword evidence="11" id="KW-1185">Reference proteome</keyword>
<dbReference type="InterPro" id="IPR029016">
    <property type="entry name" value="GAF-like_dom_sf"/>
</dbReference>
<feature type="domain" description="Histidine kinase" evidence="9">
    <location>
        <begin position="327"/>
        <end position="530"/>
    </location>
</feature>
<keyword evidence="8" id="KW-0902">Two-component regulatory system</keyword>
<evidence type="ECO:0000256" key="3">
    <source>
        <dbReference type="ARBA" id="ARBA00022553"/>
    </source>
</evidence>
<dbReference type="PRINTS" id="PR00344">
    <property type="entry name" value="BCTRLSENSOR"/>
</dbReference>
<evidence type="ECO:0000256" key="7">
    <source>
        <dbReference type="ARBA" id="ARBA00022840"/>
    </source>
</evidence>
<reference evidence="10 11" key="1">
    <citation type="submission" date="2019-06" db="EMBL/GenBank/DDBJ databases">
        <title>Saccharibacillus brassicae sp. nov., an endophytic bacterium isolated from Chinese cabbage seeds (Brassica pekinensis).</title>
        <authorList>
            <person name="Jiang L."/>
            <person name="Lee J."/>
            <person name="Kim S.W."/>
        </authorList>
    </citation>
    <scope>NUCLEOTIDE SEQUENCE [LARGE SCALE GENOMIC DNA]</scope>
    <source>
        <strain evidence="11">KCTC 43072 / ATSA2</strain>
    </source>
</reference>
<proteinExistence type="predicted"/>
<dbReference type="Pfam" id="PF02518">
    <property type="entry name" value="HATPase_c"/>
    <property type="match status" value="1"/>
</dbReference>
<gene>
    <name evidence="10" type="ORF">FFV09_12195</name>
</gene>
<dbReference type="Gene3D" id="1.10.287.130">
    <property type="match status" value="1"/>
</dbReference>
<evidence type="ECO:0000256" key="5">
    <source>
        <dbReference type="ARBA" id="ARBA00022741"/>
    </source>
</evidence>
<evidence type="ECO:0000256" key="2">
    <source>
        <dbReference type="ARBA" id="ARBA00012438"/>
    </source>
</evidence>
<evidence type="ECO:0000256" key="4">
    <source>
        <dbReference type="ARBA" id="ARBA00022679"/>
    </source>
</evidence>
<dbReference type="SUPFAM" id="SSF55874">
    <property type="entry name" value="ATPase domain of HSP90 chaperone/DNA topoisomerase II/histidine kinase"/>
    <property type="match status" value="1"/>
</dbReference>
<dbReference type="EMBL" id="CP041217">
    <property type="protein sequence ID" value="QDH21535.1"/>
    <property type="molecule type" value="Genomic_DNA"/>
</dbReference>
<dbReference type="InterPro" id="IPR000014">
    <property type="entry name" value="PAS"/>
</dbReference>
<dbReference type="InterPro" id="IPR004358">
    <property type="entry name" value="Sig_transdc_His_kin-like_C"/>
</dbReference>
<evidence type="ECO:0000256" key="6">
    <source>
        <dbReference type="ARBA" id="ARBA00022777"/>
    </source>
</evidence>
<dbReference type="Gene3D" id="3.30.450.40">
    <property type="match status" value="1"/>
</dbReference>
<accession>A0A4Y6UZV9</accession>
<dbReference type="EC" id="2.7.13.3" evidence="2"/>
<keyword evidence="3" id="KW-0597">Phosphoprotein</keyword>
<dbReference type="SMART" id="SM00388">
    <property type="entry name" value="HisKA"/>
    <property type="match status" value="1"/>
</dbReference>
<dbReference type="RefSeq" id="WP_141448080.1">
    <property type="nucleotide sequence ID" value="NZ_CP041217.1"/>
</dbReference>
<dbReference type="Pfam" id="PF00512">
    <property type="entry name" value="HisKA"/>
    <property type="match status" value="1"/>
</dbReference>
<dbReference type="KEGG" id="saca:FFV09_12195"/>
<dbReference type="PANTHER" id="PTHR43065">
    <property type="entry name" value="SENSOR HISTIDINE KINASE"/>
    <property type="match status" value="1"/>
</dbReference>
<dbReference type="GO" id="GO:0005524">
    <property type="term" value="F:ATP binding"/>
    <property type="evidence" value="ECO:0007669"/>
    <property type="project" value="UniProtKB-KW"/>
</dbReference>
<evidence type="ECO:0000256" key="8">
    <source>
        <dbReference type="ARBA" id="ARBA00023012"/>
    </source>
</evidence>
<keyword evidence="5" id="KW-0547">Nucleotide-binding</keyword>
<protein>
    <recommendedName>
        <fullName evidence="2">histidine kinase</fullName>
        <ecNumber evidence="2">2.7.13.3</ecNumber>
    </recommendedName>
</protein>
<dbReference type="InterPro" id="IPR003594">
    <property type="entry name" value="HATPase_dom"/>
</dbReference>
<dbReference type="Gene3D" id="3.30.565.10">
    <property type="entry name" value="Histidine kinase-like ATPase, C-terminal domain"/>
    <property type="match status" value="1"/>
</dbReference>
<dbReference type="Pfam" id="PF13185">
    <property type="entry name" value="GAF_2"/>
    <property type="match status" value="1"/>
</dbReference>
<dbReference type="NCBIfam" id="TIGR00229">
    <property type="entry name" value="sensory_box"/>
    <property type="match status" value="1"/>
</dbReference>
<dbReference type="InterPro" id="IPR003661">
    <property type="entry name" value="HisK_dim/P_dom"/>
</dbReference>
<sequence length="530" mass="59908">MNPETEQELKYKVLAELLPGMLSSETPAQLIEHVFACVSKHFNLDLLLNYWVEERFPYRLQLIHHRGVTNGEAEALLSLDQGQTICGTVIKSHNPYICERMQDTTDFQGRILRQMGLQRYACFPLVVLDTDRPFALGFGSRSGDRFDPVELEVLHLIASQLVLAFGRIGRFEELERQNAVLADTNRFLSSSENRFAAIFAASPHPMLITTLAEREIIEANDAFLLLLGITRLDMDTRYGELIRGSDLMRQIPEPDESSTVPEGISREVTFTNHTGEEKVCILRTVRLDFNGELLLLTMISDLTEHKQYEHELQRLSQLHLVGEVAAGIGHEVRNPMTTVRGFLQLMLMQGKNTLEPAYLQVMIEELDRANQIITEFLSLAKDHMVQLKRENLNDLIRKILPLIEADASVTGKMITTHLTPVESIEMDNKQITQLILNFVRNALEATGENGWIQLKTYMQEDRAVLVIEDNGPGIPPDVVEQIWKPFYTTKENGSGLGLAICFSIANKHGASIDLSTGKEGTAFYVRFRTT</sequence>
<dbReference type="InterPro" id="IPR003018">
    <property type="entry name" value="GAF"/>
</dbReference>
<dbReference type="CDD" id="cd00082">
    <property type="entry name" value="HisKA"/>
    <property type="match status" value="1"/>
</dbReference>
<dbReference type="InterPro" id="IPR036097">
    <property type="entry name" value="HisK_dim/P_sf"/>
</dbReference>
<dbReference type="Gene3D" id="3.30.450.20">
    <property type="entry name" value="PAS domain"/>
    <property type="match status" value="1"/>
</dbReference>
<dbReference type="SMART" id="SM00387">
    <property type="entry name" value="HATPase_c"/>
    <property type="match status" value="1"/>
</dbReference>
<organism evidence="10 11">
    <name type="scientific">Saccharibacillus brassicae</name>
    <dbReference type="NCBI Taxonomy" id="2583377"/>
    <lineage>
        <taxon>Bacteria</taxon>
        <taxon>Bacillati</taxon>
        <taxon>Bacillota</taxon>
        <taxon>Bacilli</taxon>
        <taxon>Bacillales</taxon>
        <taxon>Paenibacillaceae</taxon>
        <taxon>Saccharibacillus</taxon>
    </lineage>
</organism>
<dbReference type="PANTHER" id="PTHR43065:SF46">
    <property type="entry name" value="C4-DICARBOXYLATE TRANSPORT SENSOR PROTEIN DCTB"/>
    <property type="match status" value="1"/>
</dbReference>
<evidence type="ECO:0000256" key="1">
    <source>
        <dbReference type="ARBA" id="ARBA00000085"/>
    </source>
</evidence>
<dbReference type="CDD" id="cd00075">
    <property type="entry name" value="HATPase"/>
    <property type="match status" value="1"/>
</dbReference>
<dbReference type="Pfam" id="PF13188">
    <property type="entry name" value="PAS_8"/>
    <property type="match status" value="1"/>
</dbReference>
<dbReference type="InterPro" id="IPR035965">
    <property type="entry name" value="PAS-like_dom_sf"/>
</dbReference>
<dbReference type="PROSITE" id="PS50109">
    <property type="entry name" value="HIS_KIN"/>
    <property type="match status" value="1"/>
</dbReference>
<dbReference type="SUPFAM" id="SSF55781">
    <property type="entry name" value="GAF domain-like"/>
    <property type="match status" value="1"/>
</dbReference>
<evidence type="ECO:0000259" key="9">
    <source>
        <dbReference type="PROSITE" id="PS50109"/>
    </source>
</evidence>
<keyword evidence="7" id="KW-0067">ATP-binding</keyword>
<dbReference type="InterPro" id="IPR005467">
    <property type="entry name" value="His_kinase_dom"/>
</dbReference>
<name>A0A4Y6UZV9_SACBS</name>
<dbReference type="SMART" id="SM00091">
    <property type="entry name" value="PAS"/>
    <property type="match status" value="1"/>
</dbReference>
<keyword evidence="6" id="KW-0418">Kinase</keyword>
<dbReference type="Proteomes" id="UP000316968">
    <property type="component" value="Chromosome"/>
</dbReference>
<dbReference type="InterPro" id="IPR036890">
    <property type="entry name" value="HATPase_C_sf"/>
</dbReference>
<dbReference type="AlphaFoldDB" id="A0A4Y6UZV9"/>
<evidence type="ECO:0000313" key="11">
    <source>
        <dbReference type="Proteomes" id="UP000316968"/>
    </source>
</evidence>
<keyword evidence="4" id="KW-0808">Transferase</keyword>